<evidence type="ECO:0000259" key="6">
    <source>
        <dbReference type="PROSITE" id="PS50089"/>
    </source>
</evidence>
<dbReference type="Ensembl" id="ENSECRT00000001114.1">
    <property type="protein sequence ID" value="ENSECRP00000001092.1"/>
    <property type="gene ID" value="ENSECRG00000000750.1"/>
</dbReference>
<keyword evidence="2 4" id="KW-0863">Zinc-finger</keyword>
<protein>
    <recommendedName>
        <fullName evidence="10">E3 ubiquitin/ISG15 ligase TRIM25-like</fullName>
    </recommendedName>
</protein>
<reference evidence="8" key="3">
    <citation type="submission" date="2025-09" db="UniProtKB">
        <authorList>
            <consortium name="Ensembl"/>
        </authorList>
    </citation>
    <scope>IDENTIFICATION</scope>
</reference>
<dbReference type="SUPFAM" id="SSF57845">
    <property type="entry name" value="B-box zinc-binding domain"/>
    <property type="match status" value="1"/>
</dbReference>
<dbReference type="Pfam" id="PF00643">
    <property type="entry name" value="zf-B_box"/>
    <property type="match status" value="1"/>
</dbReference>
<reference evidence="8" key="1">
    <citation type="submission" date="2021-06" db="EMBL/GenBank/DDBJ databases">
        <authorList>
            <consortium name="Wellcome Sanger Institute Data Sharing"/>
        </authorList>
    </citation>
    <scope>NUCLEOTIDE SEQUENCE [LARGE SCALE GENOMIC DNA]</scope>
</reference>
<evidence type="ECO:0000259" key="7">
    <source>
        <dbReference type="PROSITE" id="PS50119"/>
    </source>
</evidence>
<dbReference type="InterPro" id="IPR017907">
    <property type="entry name" value="Znf_RING_CS"/>
</dbReference>
<feature type="domain" description="B box-type" evidence="7">
    <location>
        <begin position="149"/>
        <end position="189"/>
    </location>
</feature>
<evidence type="ECO:0000313" key="8">
    <source>
        <dbReference type="Ensembl" id="ENSECRP00000001092.1"/>
    </source>
</evidence>
<dbReference type="InterPro" id="IPR013083">
    <property type="entry name" value="Znf_RING/FYVE/PHD"/>
</dbReference>
<evidence type="ECO:0000256" key="3">
    <source>
        <dbReference type="ARBA" id="ARBA00022833"/>
    </source>
</evidence>
<dbReference type="PROSITE" id="PS50089">
    <property type="entry name" value="ZF_RING_2"/>
    <property type="match status" value="1"/>
</dbReference>
<dbReference type="Pfam" id="PF15227">
    <property type="entry name" value="zf-C3HC4_4"/>
    <property type="match status" value="1"/>
</dbReference>
<evidence type="ECO:0008006" key="10">
    <source>
        <dbReference type="Google" id="ProtNLM"/>
    </source>
</evidence>
<feature type="coiled-coil region" evidence="5">
    <location>
        <begin position="201"/>
        <end position="231"/>
    </location>
</feature>
<dbReference type="InterPro" id="IPR001841">
    <property type="entry name" value="Znf_RING"/>
</dbReference>
<dbReference type="Gene3D" id="4.10.830.40">
    <property type="match status" value="1"/>
</dbReference>
<dbReference type="PANTHER" id="PTHR25465">
    <property type="entry name" value="B-BOX DOMAIN CONTAINING"/>
    <property type="match status" value="1"/>
</dbReference>
<dbReference type="GO" id="GO:0008270">
    <property type="term" value="F:zinc ion binding"/>
    <property type="evidence" value="ECO:0007669"/>
    <property type="project" value="UniProtKB-KW"/>
</dbReference>
<reference evidence="8" key="2">
    <citation type="submission" date="2025-08" db="UniProtKB">
        <authorList>
            <consortium name="Ensembl"/>
        </authorList>
    </citation>
    <scope>IDENTIFICATION</scope>
</reference>
<sequence length="240" mass="27207">MAATNKSSVSADQYSCPVCLEVLKEPVTLVCGHSYCMDCINDCWDKSDKEETYSCPQCRRTFNERPELNKNTVLTELIEKLKDVTVDGGSSVSYAGPKDVPCDVCTGRKLRAIKSCLTCMASYCETHLQPHRRSEVLNRHKLEDPSGNLEEKLCTKHQEVLKIFCRTDDTCVCLLCAVTEHKSHDTVTPEEARAERQCQVEERKEETKKKIEEKEKKLEEIKDAIEKIQVSLVCPISISQ</sequence>
<dbReference type="Proteomes" id="UP000694620">
    <property type="component" value="Chromosome 1"/>
</dbReference>
<proteinExistence type="predicted"/>
<dbReference type="PROSITE" id="PS50119">
    <property type="entry name" value="ZF_BBOX"/>
    <property type="match status" value="1"/>
</dbReference>
<accession>A0A8C4RFS9</accession>
<dbReference type="InterPro" id="IPR051051">
    <property type="entry name" value="E3_ubiq-ligase_TRIM/RNF"/>
</dbReference>
<dbReference type="PANTHER" id="PTHR25465:SF5">
    <property type="entry name" value="E3 UBIQUITIN_ISG15 LIGASE TRIM25-RELATED"/>
    <property type="match status" value="1"/>
</dbReference>
<evidence type="ECO:0000256" key="2">
    <source>
        <dbReference type="ARBA" id="ARBA00022771"/>
    </source>
</evidence>
<dbReference type="SMART" id="SM00336">
    <property type="entry name" value="BBOX"/>
    <property type="match status" value="1"/>
</dbReference>
<evidence type="ECO:0000313" key="9">
    <source>
        <dbReference type="Proteomes" id="UP000694620"/>
    </source>
</evidence>
<dbReference type="SUPFAM" id="SSF57850">
    <property type="entry name" value="RING/U-box"/>
    <property type="match status" value="1"/>
</dbReference>
<dbReference type="SMART" id="SM00184">
    <property type="entry name" value="RING"/>
    <property type="match status" value="1"/>
</dbReference>
<dbReference type="Gene3D" id="3.30.40.10">
    <property type="entry name" value="Zinc/RING finger domain, C3HC4 (zinc finger)"/>
    <property type="match status" value="1"/>
</dbReference>
<keyword evidence="3" id="KW-0862">Zinc</keyword>
<keyword evidence="9" id="KW-1185">Reference proteome</keyword>
<dbReference type="GeneTree" id="ENSGT01150000286950"/>
<dbReference type="InterPro" id="IPR000315">
    <property type="entry name" value="Znf_B-box"/>
</dbReference>
<dbReference type="CDD" id="cd19769">
    <property type="entry name" value="Bbox2_TRIM16-like"/>
    <property type="match status" value="1"/>
</dbReference>
<evidence type="ECO:0000256" key="4">
    <source>
        <dbReference type="PROSITE-ProRule" id="PRU00024"/>
    </source>
</evidence>
<evidence type="ECO:0000256" key="1">
    <source>
        <dbReference type="ARBA" id="ARBA00022723"/>
    </source>
</evidence>
<dbReference type="PROSITE" id="PS00518">
    <property type="entry name" value="ZF_RING_1"/>
    <property type="match status" value="1"/>
</dbReference>
<evidence type="ECO:0000256" key="5">
    <source>
        <dbReference type="SAM" id="Coils"/>
    </source>
</evidence>
<keyword evidence="5" id="KW-0175">Coiled coil</keyword>
<feature type="domain" description="RING-type" evidence="6">
    <location>
        <begin position="16"/>
        <end position="59"/>
    </location>
</feature>
<dbReference type="AlphaFoldDB" id="A0A8C4RFS9"/>
<organism evidence="8 9">
    <name type="scientific">Erpetoichthys calabaricus</name>
    <name type="common">Rope fish</name>
    <name type="synonym">Calamoichthys calabaricus</name>
    <dbReference type="NCBI Taxonomy" id="27687"/>
    <lineage>
        <taxon>Eukaryota</taxon>
        <taxon>Metazoa</taxon>
        <taxon>Chordata</taxon>
        <taxon>Craniata</taxon>
        <taxon>Vertebrata</taxon>
        <taxon>Euteleostomi</taxon>
        <taxon>Actinopterygii</taxon>
        <taxon>Polypteriformes</taxon>
        <taxon>Polypteridae</taxon>
        <taxon>Erpetoichthys</taxon>
    </lineage>
</organism>
<name>A0A8C4RFS9_ERPCA</name>
<keyword evidence="1" id="KW-0479">Metal-binding</keyword>
<dbReference type="Gene3D" id="3.30.160.60">
    <property type="entry name" value="Classic Zinc Finger"/>
    <property type="match status" value="1"/>
</dbReference>